<keyword evidence="4" id="KW-1185">Reference proteome</keyword>
<sequence length="88" mass="9407">MSDKPTKEEREAAAERAVARSVSAFVIRRPLDGPTTLAAVGAGLIAGLVTAYLSSIWLSRAPLAPTQPRPTPRPLPRTRPVPRPRAAE</sequence>
<dbReference type="AlphaFoldDB" id="A0AA37VGF4"/>
<name>A0AA37VGF4_9BACT</name>
<dbReference type="RefSeq" id="WP_284352837.1">
    <property type="nucleotide sequence ID" value="NZ_BRXS01000010.1"/>
</dbReference>
<organism evidence="3 4">
    <name type="scientific">Roseisolibacter agri</name>
    <dbReference type="NCBI Taxonomy" id="2014610"/>
    <lineage>
        <taxon>Bacteria</taxon>
        <taxon>Pseudomonadati</taxon>
        <taxon>Gemmatimonadota</taxon>
        <taxon>Gemmatimonadia</taxon>
        <taxon>Gemmatimonadales</taxon>
        <taxon>Gemmatimonadaceae</taxon>
        <taxon>Roseisolibacter</taxon>
    </lineage>
</organism>
<proteinExistence type="predicted"/>
<evidence type="ECO:0000313" key="3">
    <source>
        <dbReference type="EMBL" id="GLC28439.1"/>
    </source>
</evidence>
<reference evidence="3" key="1">
    <citation type="submission" date="2022-08" db="EMBL/GenBank/DDBJ databases">
        <title>Draft genome sequencing of Roseisolibacter agri AW1220.</title>
        <authorList>
            <person name="Tobiishi Y."/>
            <person name="Tonouchi A."/>
        </authorList>
    </citation>
    <scope>NUCLEOTIDE SEQUENCE</scope>
    <source>
        <strain evidence="3">AW1220</strain>
    </source>
</reference>
<evidence type="ECO:0000256" key="2">
    <source>
        <dbReference type="SAM" id="Phobius"/>
    </source>
</evidence>
<gene>
    <name evidence="3" type="ORF">rosag_49520</name>
</gene>
<keyword evidence="2" id="KW-0812">Transmembrane</keyword>
<feature type="transmembrane region" description="Helical" evidence="2">
    <location>
        <begin position="37"/>
        <end position="59"/>
    </location>
</feature>
<feature type="region of interest" description="Disordered" evidence="1">
    <location>
        <begin position="62"/>
        <end position="88"/>
    </location>
</feature>
<feature type="compositionally biased region" description="Pro residues" evidence="1">
    <location>
        <begin position="65"/>
        <end position="88"/>
    </location>
</feature>
<protein>
    <submittedName>
        <fullName evidence="3">Uncharacterized protein</fullName>
    </submittedName>
</protein>
<accession>A0AA37VGF4</accession>
<keyword evidence="2" id="KW-0472">Membrane</keyword>
<keyword evidence="2" id="KW-1133">Transmembrane helix</keyword>
<comment type="caution">
    <text evidence="3">The sequence shown here is derived from an EMBL/GenBank/DDBJ whole genome shotgun (WGS) entry which is preliminary data.</text>
</comment>
<dbReference type="Proteomes" id="UP001161325">
    <property type="component" value="Unassembled WGS sequence"/>
</dbReference>
<evidence type="ECO:0000313" key="4">
    <source>
        <dbReference type="Proteomes" id="UP001161325"/>
    </source>
</evidence>
<dbReference type="EMBL" id="BRXS01000010">
    <property type="protein sequence ID" value="GLC28439.1"/>
    <property type="molecule type" value="Genomic_DNA"/>
</dbReference>
<evidence type="ECO:0000256" key="1">
    <source>
        <dbReference type="SAM" id="MobiDB-lite"/>
    </source>
</evidence>